<evidence type="ECO:0000256" key="1">
    <source>
        <dbReference type="SAM" id="MobiDB-lite"/>
    </source>
</evidence>
<feature type="region of interest" description="Disordered" evidence="1">
    <location>
        <begin position="56"/>
        <end position="91"/>
    </location>
</feature>
<comment type="caution">
    <text evidence="2">The sequence shown here is derived from an EMBL/GenBank/DDBJ whole genome shotgun (WGS) entry which is preliminary data.</text>
</comment>
<gene>
    <name evidence="2" type="ORF">DUNSADRAFT_7969</name>
</gene>
<evidence type="ECO:0008006" key="4">
    <source>
        <dbReference type="Google" id="ProtNLM"/>
    </source>
</evidence>
<evidence type="ECO:0000313" key="2">
    <source>
        <dbReference type="EMBL" id="KAF5842316.1"/>
    </source>
</evidence>
<reference evidence="2" key="1">
    <citation type="submission" date="2017-08" db="EMBL/GenBank/DDBJ databases">
        <authorList>
            <person name="Polle J.E."/>
            <person name="Barry K."/>
            <person name="Cushman J."/>
            <person name="Schmutz J."/>
            <person name="Tran D."/>
            <person name="Hathwaick L.T."/>
            <person name="Yim W.C."/>
            <person name="Jenkins J."/>
            <person name="Mckie-Krisberg Z.M."/>
            <person name="Prochnik S."/>
            <person name="Lindquist E."/>
            <person name="Dockter R.B."/>
            <person name="Adam C."/>
            <person name="Molina H."/>
            <person name="Bunkerborg J."/>
            <person name="Jin E."/>
            <person name="Buchheim M."/>
            <person name="Magnuson J."/>
        </authorList>
    </citation>
    <scope>NUCLEOTIDE SEQUENCE</scope>
    <source>
        <strain evidence="2">CCAP 19/18</strain>
    </source>
</reference>
<accession>A0ABQ7H634</accession>
<organism evidence="2 3">
    <name type="scientific">Dunaliella salina</name>
    <name type="common">Green alga</name>
    <name type="synonym">Protococcus salinus</name>
    <dbReference type="NCBI Taxonomy" id="3046"/>
    <lineage>
        <taxon>Eukaryota</taxon>
        <taxon>Viridiplantae</taxon>
        <taxon>Chlorophyta</taxon>
        <taxon>core chlorophytes</taxon>
        <taxon>Chlorophyceae</taxon>
        <taxon>CS clade</taxon>
        <taxon>Chlamydomonadales</taxon>
        <taxon>Dunaliellaceae</taxon>
        <taxon>Dunaliella</taxon>
    </lineage>
</organism>
<feature type="non-terminal residue" evidence="2">
    <location>
        <position position="91"/>
    </location>
</feature>
<dbReference type="Proteomes" id="UP000815325">
    <property type="component" value="Unassembled WGS sequence"/>
</dbReference>
<name>A0ABQ7H634_DUNSA</name>
<sequence>MVFACTIMDLDTLYIAYNVPTIGICRAEQREKACQKLGIPAPNFSYDMSSPTLLKEESGATRKGARQRGPAQTQLEPEEPAQLRRGTRLKA</sequence>
<evidence type="ECO:0000313" key="3">
    <source>
        <dbReference type="Proteomes" id="UP000815325"/>
    </source>
</evidence>
<dbReference type="EMBL" id="MU069464">
    <property type="protein sequence ID" value="KAF5842316.1"/>
    <property type="molecule type" value="Genomic_DNA"/>
</dbReference>
<protein>
    <recommendedName>
        <fullName evidence="4">Encoded protein</fullName>
    </recommendedName>
</protein>
<keyword evidence="3" id="KW-1185">Reference proteome</keyword>
<proteinExistence type="predicted"/>